<dbReference type="RefSeq" id="WP_072624856.1">
    <property type="nucleotide sequence ID" value="NZ_CP013290.1"/>
</dbReference>
<protein>
    <recommendedName>
        <fullName evidence="3">Sulfur carrier protein FdhD</fullName>
    </recommendedName>
</protein>
<dbReference type="AlphaFoldDB" id="A0A1L3MH32"/>
<evidence type="ECO:0000313" key="5">
    <source>
        <dbReference type="Proteomes" id="UP000182938"/>
    </source>
</evidence>
<sequence length="295" mass="30816">MGRVTQRLKVERRDGRTLRRIESVAVEEPLEIRVAALPDGGVPAGSSPLRPPSTTVTTTMRLPRDDFDLALGHLVAEGLVADGDAVATMMHCTDTGPDGSPTFNVVEVTLAAGVSLQRRVTERTEIATSACGVCGSATVDDLLAALPTSPGDDGARVDLSAIHAGMAAMRERQRVFEATGGVHAAALLGPAGELLVVREDIGRHNAVDKVIGWAAREGRLPLRGHALLVSSRAGFEIAQKAAVAGVPVLACVSAATTLAVEVADRAGLTLLGFVREPRATVYTHTHRIPESEPGL</sequence>
<dbReference type="GO" id="GO:0006777">
    <property type="term" value="P:Mo-molybdopterin cofactor biosynthetic process"/>
    <property type="evidence" value="ECO:0007669"/>
    <property type="project" value="UniProtKB-UniRule"/>
</dbReference>
<dbReference type="PIRSF" id="PIRSF015626">
    <property type="entry name" value="FdhD"/>
    <property type="match status" value="1"/>
</dbReference>
<accession>A0A1L3MH32</accession>
<dbReference type="EMBL" id="CP013290">
    <property type="protein sequence ID" value="APH01695.1"/>
    <property type="molecule type" value="Genomic_DNA"/>
</dbReference>
<dbReference type="InterPro" id="IPR016193">
    <property type="entry name" value="Cytidine_deaminase-like"/>
</dbReference>
<keyword evidence="5" id="KW-1185">Reference proteome</keyword>
<dbReference type="HAMAP" id="MF_00187">
    <property type="entry name" value="FdhD"/>
    <property type="match status" value="1"/>
</dbReference>
<evidence type="ECO:0000256" key="3">
    <source>
        <dbReference type="HAMAP-Rule" id="MF_00187"/>
    </source>
</evidence>
<dbReference type="SUPFAM" id="SSF53927">
    <property type="entry name" value="Cytidine deaminase-like"/>
    <property type="match status" value="1"/>
</dbReference>
<dbReference type="PANTHER" id="PTHR30592">
    <property type="entry name" value="FORMATE DEHYDROGENASE"/>
    <property type="match status" value="1"/>
</dbReference>
<dbReference type="Pfam" id="PF02634">
    <property type="entry name" value="FdhD-NarQ"/>
    <property type="match status" value="1"/>
</dbReference>
<evidence type="ECO:0000256" key="1">
    <source>
        <dbReference type="ARBA" id="ARBA00022490"/>
    </source>
</evidence>
<dbReference type="Proteomes" id="UP000182938">
    <property type="component" value="Chromosome"/>
</dbReference>
<dbReference type="GO" id="GO:0016783">
    <property type="term" value="F:sulfurtransferase activity"/>
    <property type="evidence" value="ECO:0007669"/>
    <property type="project" value="InterPro"/>
</dbReference>
<feature type="binding site" evidence="3">
    <location>
        <begin position="273"/>
        <end position="278"/>
    </location>
    <ligand>
        <name>Mo-bis(molybdopterin guanine dinucleotide)</name>
        <dbReference type="ChEBI" id="CHEBI:60539"/>
    </ligand>
</feature>
<keyword evidence="1 3" id="KW-0963">Cytoplasm</keyword>
<dbReference type="Gene3D" id="3.10.20.10">
    <property type="match status" value="1"/>
</dbReference>
<dbReference type="PANTHER" id="PTHR30592:SF1">
    <property type="entry name" value="SULFUR CARRIER PROTEIN FDHD"/>
    <property type="match status" value="1"/>
</dbReference>
<dbReference type="KEGG" id="jte:ASJ30_09285"/>
<name>A0A1L3MH32_9MICO</name>
<dbReference type="NCBIfam" id="NF001943">
    <property type="entry name" value="PRK00724.1-2"/>
    <property type="match status" value="1"/>
</dbReference>
<dbReference type="GO" id="GO:0097163">
    <property type="term" value="F:sulfur carrier activity"/>
    <property type="evidence" value="ECO:0007669"/>
    <property type="project" value="UniProtKB-UniRule"/>
</dbReference>
<evidence type="ECO:0000256" key="2">
    <source>
        <dbReference type="ARBA" id="ARBA00023150"/>
    </source>
</evidence>
<keyword evidence="2 3" id="KW-0501">Molybdenum cofactor biosynthesis</keyword>
<proteinExistence type="inferred from homology"/>
<dbReference type="Gene3D" id="3.40.140.10">
    <property type="entry name" value="Cytidine Deaminase, domain 2"/>
    <property type="match status" value="1"/>
</dbReference>
<organism evidence="4 5">
    <name type="scientific">Janibacter indicus</name>
    <dbReference type="NCBI Taxonomy" id="857417"/>
    <lineage>
        <taxon>Bacteria</taxon>
        <taxon>Bacillati</taxon>
        <taxon>Actinomycetota</taxon>
        <taxon>Actinomycetes</taxon>
        <taxon>Micrococcales</taxon>
        <taxon>Intrasporangiaceae</taxon>
        <taxon>Janibacter</taxon>
    </lineage>
</organism>
<comment type="similarity">
    <text evidence="3">Belongs to the FdhD family.</text>
</comment>
<dbReference type="InterPro" id="IPR003786">
    <property type="entry name" value="FdhD"/>
</dbReference>
<gene>
    <name evidence="3" type="primary">fdhD</name>
    <name evidence="4" type="ORF">ASJ30_09285</name>
</gene>
<feature type="active site" description="Cysteine persulfide intermediate" evidence="3">
    <location>
        <position position="131"/>
    </location>
</feature>
<dbReference type="GO" id="GO:0005737">
    <property type="term" value="C:cytoplasm"/>
    <property type="evidence" value="ECO:0007669"/>
    <property type="project" value="UniProtKB-SubCell"/>
</dbReference>
<reference evidence="4 5" key="1">
    <citation type="submission" date="2015-11" db="EMBL/GenBank/DDBJ databases">
        <authorList>
            <person name="Zhang Y."/>
            <person name="Guo Z."/>
        </authorList>
    </citation>
    <scope>NUCLEOTIDE SEQUENCE [LARGE SCALE GENOMIC DNA]</scope>
    <source>
        <strain evidence="4 5">YFY001</strain>
    </source>
</reference>
<evidence type="ECO:0000313" key="4">
    <source>
        <dbReference type="EMBL" id="APH01695.1"/>
    </source>
</evidence>
<comment type="function">
    <text evidence="3">Required for formate dehydrogenase (FDH) activity. Acts as a sulfur carrier protein that transfers sulfur from IscS to the molybdenum cofactor prior to its insertion into FDH.</text>
</comment>
<comment type="subcellular location">
    <subcellularLocation>
        <location evidence="3">Cytoplasm</location>
    </subcellularLocation>
</comment>
<dbReference type="NCBIfam" id="TIGR00129">
    <property type="entry name" value="fdhD_narQ"/>
    <property type="match status" value="1"/>
</dbReference>